<dbReference type="EMBL" id="JAMWYS010000024">
    <property type="protein sequence ID" value="MCO4292393.1"/>
    <property type="molecule type" value="Genomic_DNA"/>
</dbReference>
<evidence type="ECO:0000313" key="2">
    <source>
        <dbReference type="Proteomes" id="UP001155182"/>
    </source>
</evidence>
<sequence>MKLVCKNELGGIYIDAAKAGLFLEVNGKKSSLRICEFLLLRQRVNSIDWEGILLDTNIDDDFHQFNFSIRSKTVIYTLTEAIRLRDLVNTAHFYFLLKDILTRAEVSMEYNLNIPSEEEIAVL</sequence>
<keyword evidence="2" id="KW-1185">Reference proteome</keyword>
<comment type="caution">
    <text evidence="1">The sequence shown here is derived from an EMBL/GenBank/DDBJ whole genome shotgun (WGS) entry which is preliminary data.</text>
</comment>
<protein>
    <submittedName>
        <fullName evidence="1">Uncharacterized protein</fullName>
    </submittedName>
</protein>
<gene>
    <name evidence="1" type="ORF">NF867_05905</name>
</gene>
<name>A0A9X2F890_9SPHI</name>
<accession>A0A9X2F890</accession>
<evidence type="ECO:0000313" key="1">
    <source>
        <dbReference type="EMBL" id="MCO4292393.1"/>
    </source>
</evidence>
<dbReference type="AlphaFoldDB" id="A0A9X2F890"/>
<dbReference type="RefSeq" id="WP_252586766.1">
    <property type="nucleotide sequence ID" value="NZ_JAMWYS010000024.1"/>
</dbReference>
<reference evidence="1" key="1">
    <citation type="submission" date="2022-06" db="EMBL/GenBank/DDBJ databases">
        <title>Solitalea sp. MAHUQ-68 isolated from rhizospheric soil.</title>
        <authorList>
            <person name="Huq M.A."/>
        </authorList>
    </citation>
    <scope>NUCLEOTIDE SEQUENCE</scope>
    <source>
        <strain evidence="1">MAHUQ-68</strain>
    </source>
</reference>
<organism evidence="1 2">
    <name type="scientific">Solitalea agri</name>
    <dbReference type="NCBI Taxonomy" id="2953739"/>
    <lineage>
        <taxon>Bacteria</taxon>
        <taxon>Pseudomonadati</taxon>
        <taxon>Bacteroidota</taxon>
        <taxon>Sphingobacteriia</taxon>
        <taxon>Sphingobacteriales</taxon>
        <taxon>Sphingobacteriaceae</taxon>
        <taxon>Solitalea</taxon>
    </lineage>
</organism>
<proteinExistence type="predicted"/>
<dbReference type="Proteomes" id="UP001155182">
    <property type="component" value="Unassembled WGS sequence"/>
</dbReference>